<evidence type="ECO:0000313" key="2">
    <source>
        <dbReference type="Proteomes" id="UP001060085"/>
    </source>
</evidence>
<accession>A0ACC0BJ42</accession>
<organism evidence="1 2">
    <name type="scientific">Catharanthus roseus</name>
    <name type="common">Madagascar periwinkle</name>
    <name type="synonym">Vinca rosea</name>
    <dbReference type="NCBI Taxonomy" id="4058"/>
    <lineage>
        <taxon>Eukaryota</taxon>
        <taxon>Viridiplantae</taxon>
        <taxon>Streptophyta</taxon>
        <taxon>Embryophyta</taxon>
        <taxon>Tracheophyta</taxon>
        <taxon>Spermatophyta</taxon>
        <taxon>Magnoliopsida</taxon>
        <taxon>eudicotyledons</taxon>
        <taxon>Gunneridae</taxon>
        <taxon>Pentapetalae</taxon>
        <taxon>asterids</taxon>
        <taxon>lamiids</taxon>
        <taxon>Gentianales</taxon>
        <taxon>Apocynaceae</taxon>
        <taxon>Rauvolfioideae</taxon>
        <taxon>Vinceae</taxon>
        <taxon>Catharanthinae</taxon>
        <taxon>Catharanthus</taxon>
    </lineage>
</organism>
<evidence type="ECO:0000313" key="1">
    <source>
        <dbReference type="EMBL" id="KAI5672633.1"/>
    </source>
</evidence>
<keyword evidence="2" id="KW-1185">Reference proteome</keyword>
<comment type="caution">
    <text evidence="1">The sequence shown here is derived from an EMBL/GenBank/DDBJ whole genome shotgun (WGS) entry which is preliminary data.</text>
</comment>
<reference evidence="2" key="1">
    <citation type="journal article" date="2023" name="Nat. Plants">
        <title>Single-cell RNA sequencing provides a high-resolution roadmap for understanding the multicellular compartmentation of specialized metabolism.</title>
        <authorList>
            <person name="Sun S."/>
            <person name="Shen X."/>
            <person name="Li Y."/>
            <person name="Li Y."/>
            <person name="Wang S."/>
            <person name="Li R."/>
            <person name="Zhang H."/>
            <person name="Shen G."/>
            <person name="Guo B."/>
            <person name="Wei J."/>
            <person name="Xu J."/>
            <person name="St-Pierre B."/>
            <person name="Chen S."/>
            <person name="Sun C."/>
        </authorList>
    </citation>
    <scope>NUCLEOTIDE SEQUENCE [LARGE SCALE GENOMIC DNA]</scope>
</reference>
<protein>
    <submittedName>
        <fullName evidence="1">Uncharacterized protein</fullName>
    </submittedName>
</protein>
<name>A0ACC0BJ42_CATRO</name>
<sequence length="131" mass="15072">MPNWSPGQDVLVASVIRRSRSWIEYSRLRIVDMRSPGFGHIHDLPITRTRLMCLDLLRLSSCTNPHINSGWSEIQKTAEVLGVEFWFESLWKDILVPRGTQIPYSAAVDLVAGLRYNQNDPIHIFFENHIG</sequence>
<proteinExistence type="predicted"/>
<dbReference type="EMBL" id="CM044703">
    <property type="protein sequence ID" value="KAI5672633.1"/>
    <property type="molecule type" value="Genomic_DNA"/>
</dbReference>
<dbReference type="Proteomes" id="UP001060085">
    <property type="component" value="Linkage Group LG03"/>
</dbReference>
<gene>
    <name evidence="1" type="ORF">M9H77_12997</name>
</gene>